<organism evidence="1 2">
    <name type="scientific">Lactuca saligna</name>
    <name type="common">Willowleaf lettuce</name>
    <dbReference type="NCBI Taxonomy" id="75948"/>
    <lineage>
        <taxon>Eukaryota</taxon>
        <taxon>Viridiplantae</taxon>
        <taxon>Streptophyta</taxon>
        <taxon>Embryophyta</taxon>
        <taxon>Tracheophyta</taxon>
        <taxon>Spermatophyta</taxon>
        <taxon>Magnoliopsida</taxon>
        <taxon>eudicotyledons</taxon>
        <taxon>Gunneridae</taxon>
        <taxon>Pentapetalae</taxon>
        <taxon>asterids</taxon>
        <taxon>campanulids</taxon>
        <taxon>Asterales</taxon>
        <taxon>Asteraceae</taxon>
        <taxon>Cichorioideae</taxon>
        <taxon>Cichorieae</taxon>
        <taxon>Lactucinae</taxon>
        <taxon>Lactuca</taxon>
    </lineage>
</organism>
<proteinExistence type="predicted"/>
<protein>
    <submittedName>
        <fullName evidence="1">Uncharacterized protein</fullName>
    </submittedName>
</protein>
<accession>A0AA35YXX4</accession>
<dbReference type="AlphaFoldDB" id="A0AA35YXX4"/>
<keyword evidence="2" id="KW-1185">Reference proteome</keyword>
<evidence type="ECO:0000313" key="2">
    <source>
        <dbReference type="Proteomes" id="UP001177003"/>
    </source>
</evidence>
<dbReference type="Proteomes" id="UP001177003">
    <property type="component" value="Chromosome 4"/>
</dbReference>
<gene>
    <name evidence="1" type="ORF">LSALG_LOCUS21965</name>
</gene>
<reference evidence="1" key="1">
    <citation type="submission" date="2023-04" db="EMBL/GenBank/DDBJ databases">
        <authorList>
            <person name="Vijverberg K."/>
            <person name="Xiong W."/>
            <person name="Schranz E."/>
        </authorList>
    </citation>
    <scope>NUCLEOTIDE SEQUENCE</scope>
</reference>
<sequence>MPTQYFLDPVVSFDFQNSQDLHLDLPIIPKGFKFRAFVKVVNAPLTDSSIDQLLFSFYLKHMKPQYETWSAHKIVVVKVTETESFPNAKFKVARGSACQSYKISLADLPCVNSND</sequence>
<evidence type="ECO:0000313" key="1">
    <source>
        <dbReference type="EMBL" id="CAI9282320.1"/>
    </source>
</evidence>
<dbReference type="EMBL" id="OX465080">
    <property type="protein sequence ID" value="CAI9282320.1"/>
    <property type="molecule type" value="Genomic_DNA"/>
</dbReference>
<name>A0AA35YXX4_LACSI</name>